<keyword evidence="3" id="KW-1003">Cell membrane</keyword>
<name>A0A7X2NIF8_9CLOT</name>
<dbReference type="InterPro" id="IPR005115">
    <property type="entry name" value="Gly_transporter"/>
</dbReference>
<evidence type="ECO:0000256" key="1">
    <source>
        <dbReference type="ARBA" id="ARBA00004651"/>
    </source>
</evidence>
<gene>
    <name evidence="9" type="ORF">FYJ39_02490</name>
</gene>
<evidence type="ECO:0000256" key="3">
    <source>
        <dbReference type="ARBA" id="ARBA00022475"/>
    </source>
</evidence>
<feature type="domain" description="Glycine transporter" evidence="8">
    <location>
        <begin position="10"/>
        <end position="83"/>
    </location>
</feature>
<evidence type="ECO:0000256" key="4">
    <source>
        <dbReference type="ARBA" id="ARBA00022692"/>
    </source>
</evidence>
<dbReference type="AlphaFoldDB" id="A0A7X2NIF8"/>
<sequence>MELKVSIFFVIEVIGTIAFASSGAMAAIKKELDLLGVVVLGVTTAVGGGMLRDIILGAVPPSLFVNPVYVFTAFITVMILFIIVRLNQQILESCYIAAYEKLMNIFDAIGLAAFTVTGIDTAVLSGYGDYHFLSVFLGVLTGVGGGVLRDIMAGQTPYILRKHVYACASLAGALCYVFLSKHISGDGAMIISALLIILVRMLATKYCWNLPAATKR</sequence>
<feature type="transmembrane region" description="Helical" evidence="7">
    <location>
        <begin position="164"/>
        <end position="183"/>
    </location>
</feature>
<evidence type="ECO:0000256" key="7">
    <source>
        <dbReference type="SAM" id="Phobius"/>
    </source>
</evidence>
<evidence type="ECO:0000259" key="8">
    <source>
        <dbReference type="Pfam" id="PF03458"/>
    </source>
</evidence>
<dbReference type="Pfam" id="PF03458">
    <property type="entry name" value="Gly_transporter"/>
    <property type="match status" value="2"/>
</dbReference>
<feature type="transmembrane region" description="Helical" evidence="7">
    <location>
        <begin position="189"/>
        <end position="208"/>
    </location>
</feature>
<reference evidence="9 10" key="1">
    <citation type="submission" date="2019-08" db="EMBL/GenBank/DDBJ databases">
        <title>In-depth cultivation of the pig gut microbiome towards novel bacterial diversity and tailored functional studies.</title>
        <authorList>
            <person name="Wylensek D."/>
            <person name="Hitch T.C.A."/>
            <person name="Clavel T."/>
        </authorList>
    </citation>
    <scope>NUCLEOTIDE SEQUENCE [LARGE SCALE GENOMIC DNA]</scope>
    <source>
        <strain evidence="9 10">WCA-389-WT-23D1</strain>
    </source>
</reference>
<accession>A0A7X2NIF8</accession>
<feature type="transmembrane region" description="Helical" evidence="7">
    <location>
        <begin position="34"/>
        <end position="51"/>
    </location>
</feature>
<proteinExistence type="inferred from homology"/>
<feature type="domain" description="Glycine transporter" evidence="8">
    <location>
        <begin position="105"/>
        <end position="180"/>
    </location>
</feature>
<dbReference type="PANTHER" id="PTHR30506:SF3">
    <property type="entry name" value="UPF0126 INNER MEMBRANE PROTEIN YADS-RELATED"/>
    <property type="match status" value="1"/>
</dbReference>
<dbReference type="Proteomes" id="UP000429958">
    <property type="component" value="Unassembled WGS sequence"/>
</dbReference>
<comment type="subcellular location">
    <subcellularLocation>
        <location evidence="1">Cell membrane</location>
        <topology evidence="1">Multi-pass membrane protein</topology>
    </subcellularLocation>
</comment>
<dbReference type="RefSeq" id="WP_154470890.1">
    <property type="nucleotide sequence ID" value="NZ_VUMD01000002.1"/>
</dbReference>
<feature type="transmembrane region" description="Helical" evidence="7">
    <location>
        <begin position="63"/>
        <end position="84"/>
    </location>
</feature>
<evidence type="ECO:0000313" key="9">
    <source>
        <dbReference type="EMBL" id="MSS35477.1"/>
    </source>
</evidence>
<feature type="transmembrane region" description="Helical" evidence="7">
    <location>
        <begin position="130"/>
        <end position="152"/>
    </location>
</feature>
<evidence type="ECO:0000256" key="5">
    <source>
        <dbReference type="ARBA" id="ARBA00022989"/>
    </source>
</evidence>
<feature type="transmembrane region" description="Helical" evidence="7">
    <location>
        <begin position="105"/>
        <end position="124"/>
    </location>
</feature>
<keyword evidence="6 7" id="KW-0472">Membrane</keyword>
<evidence type="ECO:0000256" key="2">
    <source>
        <dbReference type="ARBA" id="ARBA00008193"/>
    </source>
</evidence>
<keyword evidence="4 7" id="KW-0812">Transmembrane</keyword>
<evidence type="ECO:0000313" key="10">
    <source>
        <dbReference type="Proteomes" id="UP000429958"/>
    </source>
</evidence>
<feature type="transmembrane region" description="Helical" evidence="7">
    <location>
        <begin position="6"/>
        <end position="27"/>
    </location>
</feature>
<comment type="similarity">
    <text evidence="2">Belongs to the UPF0126 family.</text>
</comment>
<evidence type="ECO:0000256" key="6">
    <source>
        <dbReference type="ARBA" id="ARBA00023136"/>
    </source>
</evidence>
<dbReference type="GO" id="GO:0005886">
    <property type="term" value="C:plasma membrane"/>
    <property type="evidence" value="ECO:0007669"/>
    <property type="project" value="UniProtKB-SubCell"/>
</dbReference>
<comment type="caution">
    <text evidence="9">The sequence shown here is derived from an EMBL/GenBank/DDBJ whole genome shotgun (WGS) entry which is preliminary data.</text>
</comment>
<protein>
    <submittedName>
        <fullName evidence="9">Trimeric intracellular cation channel family protein</fullName>
    </submittedName>
</protein>
<keyword evidence="5 7" id="KW-1133">Transmembrane helix</keyword>
<keyword evidence="10" id="KW-1185">Reference proteome</keyword>
<dbReference type="PANTHER" id="PTHR30506">
    <property type="entry name" value="INNER MEMBRANE PROTEIN"/>
    <property type="match status" value="1"/>
</dbReference>
<dbReference type="EMBL" id="VUMD01000002">
    <property type="protein sequence ID" value="MSS35477.1"/>
    <property type="molecule type" value="Genomic_DNA"/>
</dbReference>
<organism evidence="9 10">
    <name type="scientific">Clostridium porci</name>
    <dbReference type="NCBI Taxonomy" id="2605778"/>
    <lineage>
        <taxon>Bacteria</taxon>
        <taxon>Bacillati</taxon>
        <taxon>Bacillota</taxon>
        <taxon>Clostridia</taxon>
        <taxon>Eubacteriales</taxon>
        <taxon>Clostridiaceae</taxon>
        <taxon>Clostridium</taxon>
    </lineage>
</organism>